<feature type="compositionally biased region" description="Basic and acidic residues" evidence="1">
    <location>
        <begin position="19"/>
        <end position="29"/>
    </location>
</feature>
<dbReference type="EMBL" id="JACEHE010000020">
    <property type="protein sequence ID" value="MBA2949658.1"/>
    <property type="molecule type" value="Genomic_DNA"/>
</dbReference>
<dbReference type="Proteomes" id="UP000545761">
    <property type="component" value="Unassembled WGS sequence"/>
</dbReference>
<comment type="caution">
    <text evidence="2">The sequence shown here is derived from an EMBL/GenBank/DDBJ whole genome shotgun (WGS) entry which is preliminary data.</text>
</comment>
<dbReference type="RefSeq" id="WP_181660583.1">
    <property type="nucleotide sequence ID" value="NZ_JACEHE010000020.1"/>
</dbReference>
<accession>A0A7W0DR05</accession>
<dbReference type="AlphaFoldDB" id="A0A7W0DR05"/>
<organism evidence="2 3">
    <name type="scientific">Streptomyces himalayensis subsp. himalayensis</name>
    <dbReference type="NCBI Taxonomy" id="2756131"/>
    <lineage>
        <taxon>Bacteria</taxon>
        <taxon>Bacillati</taxon>
        <taxon>Actinomycetota</taxon>
        <taxon>Actinomycetes</taxon>
        <taxon>Kitasatosporales</taxon>
        <taxon>Streptomycetaceae</taxon>
        <taxon>Streptomyces</taxon>
        <taxon>Streptomyces himalayensis</taxon>
    </lineage>
</organism>
<proteinExistence type="predicted"/>
<feature type="region of interest" description="Disordered" evidence="1">
    <location>
        <begin position="14"/>
        <end position="47"/>
    </location>
</feature>
<reference evidence="2 3" key="1">
    <citation type="submission" date="2020-07" db="EMBL/GenBank/DDBJ databases">
        <title>Streptomyces isolated from Indian soil.</title>
        <authorList>
            <person name="Mandal S."/>
            <person name="Maiti P.K."/>
        </authorList>
    </citation>
    <scope>NUCLEOTIDE SEQUENCE [LARGE SCALE GENOMIC DNA]</scope>
    <source>
        <strain evidence="2 3">PSKA28</strain>
    </source>
</reference>
<evidence type="ECO:0000313" key="2">
    <source>
        <dbReference type="EMBL" id="MBA2949658.1"/>
    </source>
</evidence>
<gene>
    <name evidence="2" type="ORF">H1D24_28520</name>
</gene>
<name>A0A7W0DR05_9ACTN</name>
<evidence type="ECO:0000313" key="3">
    <source>
        <dbReference type="Proteomes" id="UP000545761"/>
    </source>
</evidence>
<sequence length="58" mass="6550">MGDGTVSRWRSARLALAEGARRPRADRMASSEMPPGHKKHEKQLPEAVWRRALVGDLR</sequence>
<protein>
    <submittedName>
        <fullName evidence="2">Uncharacterized protein</fullName>
    </submittedName>
</protein>
<evidence type="ECO:0000256" key="1">
    <source>
        <dbReference type="SAM" id="MobiDB-lite"/>
    </source>
</evidence>